<evidence type="ECO:0000313" key="5">
    <source>
        <dbReference type="Proteomes" id="UP000034112"/>
    </source>
</evidence>
<dbReference type="GO" id="GO:0003700">
    <property type="term" value="F:DNA-binding transcription factor activity"/>
    <property type="evidence" value="ECO:0007669"/>
    <property type="project" value="InterPro"/>
</dbReference>
<gene>
    <name evidence="4" type="ORF">THAR02_10607</name>
</gene>
<evidence type="ECO:0000259" key="3">
    <source>
        <dbReference type="SMART" id="SM00906"/>
    </source>
</evidence>
<dbReference type="AlphaFoldDB" id="A0A0F9X931"/>
<sequence>MCARANADCLGSQASQWIVETGAPKRGSGRVRARKENIDGVRPTKRLRPVRVDTDRILDRDPIEREAPADLDNATHRPIQGDAAQSKSAQWNSSSTLGCLEGSDPYDAKAETAGCFVAGFLGGGTDPELAWPLCGCGLRIAQALNLHRKVPLDCSNQEDHNQPKISARQRCWWAVYEIETFCSMMYGFPLSISDSDCDIEELDPHDDCSASATQNQPPDQPTLLFFKCAMSRLSKIVKCALTELYGTHRDLDKQNRPIVGHVSRLQSLIEKVAGLEMRILQWQESLPTKLRLVPSNDSSTGPAPLIGFVGQENDACFTEQLFQLQALVLKLAYENARILIHRPLLSYKLVAVKGAPQDDSGTRLDPFQRSIRACREAALQISRVGSAPIFRHISDTYATTFASLHLFTAGVTLCIMTSLDPLSRESHESKIGVHGLIGMQTILQPQSIAAAQGLKILRNLMSLVMAKEINSIFEVRPPAMVDKQQIHVSRDPPTSSNQDLSFDLDQRHRDSLTSQPATSSSEVQLQRHTVLPEGDHEPTRVASDFLMGNTEFSFCENPSMTEALLDFEQVISYPPSDVADEDPPSLAEDYLSRNYLVGQDQAWIWGWHGNIWPPLESFQD</sequence>
<dbReference type="GO" id="GO:0003677">
    <property type="term" value="F:DNA binding"/>
    <property type="evidence" value="ECO:0007669"/>
    <property type="project" value="InterPro"/>
</dbReference>
<dbReference type="OrthoDB" id="3266505at2759"/>
<dbReference type="Proteomes" id="UP000034112">
    <property type="component" value="Unassembled WGS sequence"/>
</dbReference>
<dbReference type="InterPro" id="IPR007219">
    <property type="entry name" value="XnlR_reg_dom"/>
</dbReference>
<dbReference type="PANTHER" id="PTHR46910:SF17">
    <property type="entry name" value="SCFA-RELATED"/>
    <property type="match status" value="1"/>
</dbReference>
<protein>
    <submittedName>
        <fullName evidence="4">Tall aerial hyphae-4</fullName>
    </submittedName>
</protein>
<feature type="region of interest" description="Disordered" evidence="2">
    <location>
        <begin position="508"/>
        <end position="536"/>
    </location>
</feature>
<dbReference type="GO" id="GO:0006351">
    <property type="term" value="P:DNA-templated transcription"/>
    <property type="evidence" value="ECO:0007669"/>
    <property type="project" value="InterPro"/>
</dbReference>
<organism evidence="4 5">
    <name type="scientific">Trichoderma harzianum</name>
    <name type="common">Hypocrea lixii</name>
    <dbReference type="NCBI Taxonomy" id="5544"/>
    <lineage>
        <taxon>Eukaryota</taxon>
        <taxon>Fungi</taxon>
        <taxon>Dikarya</taxon>
        <taxon>Ascomycota</taxon>
        <taxon>Pezizomycotina</taxon>
        <taxon>Sordariomycetes</taxon>
        <taxon>Hypocreomycetidae</taxon>
        <taxon>Hypocreales</taxon>
        <taxon>Hypocreaceae</taxon>
        <taxon>Trichoderma</taxon>
    </lineage>
</organism>
<dbReference type="InterPro" id="IPR050987">
    <property type="entry name" value="AtrR-like"/>
</dbReference>
<reference evidence="5" key="1">
    <citation type="journal article" date="2015" name="Genome Announc.">
        <title>Draft whole-genome sequence of the biocontrol agent Trichoderma harzianum T6776.</title>
        <authorList>
            <person name="Baroncelli R."/>
            <person name="Piaggeschi G."/>
            <person name="Fiorini L."/>
            <person name="Bertolini E."/>
            <person name="Zapparata A."/>
            <person name="Pe M.E."/>
            <person name="Sarrocco S."/>
            <person name="Vannacci G."/>
        </authorList>
    </citation>
    <scope>NUCLEOTIDE SEQUENCE [LARGE SCALE GENOMIC DNA]</scope>
    <source>
        <strain evidence="5">T6776</strain>
    </source>
</reference>
<accession>A0A0F9X931</accession>
<name>A0A0F9X931_TRIHA</name>
<feature type="compositionally biased region" description="Polar residues" evidence="2">
    <location>
        <begin position="512"/>
        <end position="527"/>
    </location>
</feature>
<dbReference type="SMART" id="SM00906">
    <property type="entry name" value="Fungal_trans"/>
    <property type="match status" value="1"/>
</dbReference>
<keyword evidence="1" id="KW-0539">Nucleus</keyword>
<evidence type="ECO:0000256" key="2">
    <source>
        <dbReference type="SAM" id="MobiDB-lite"/>
    </source>
</evidence>
<evidence type="ECO:0000313" key="4">
    <source>
        <dbReference type="EMBL" id="KKO97287.1"/>
    </source>
</evidence>
<comment type="caution">
    <text evidence="4">The sequence shown here is derived from an EMBL/GenBank/DDBJ whole genome shotgun (WGS) entry which is preliminary data.</text>
</comment>
<dbReference type="EMBL" id="JOKZ01000594">
    <property type="protein sequence ID" value="KKO97287.1"/>
    <property type="molecule type" value="Genomic_DNA"/>
</dbReference>
<dbReference type="Pfam" id="PF04082">
    <property type="entry name" value="Fungal_trans"/>
    <property type="match status" value="1"/>
</dbReference>
<dbReference type="CDD" id="cd12148">
    <property type="entry name" value="fungal_TF_MHR"/>
    <property type="match status" value="1"/>
</dbReference>
<evidence type="ECO:0000256" key="1">
    <source>
        <dbReference type="ARBA" id="ARBA00023242"/>
    </source>
</evidence>
<dbReference type="PANTHER" id="PTHR46910">
    <property type="entry name" value="TRANSCRIPTION FACTOR PDR1"/>
    <property type="match status" value="1"/>
</dbReference>
<feature type="domain" description="Xylanolytic transcriptional activator regulatory" evidence="3">
    <location>
        <begin position="130"/>
        <end position="208"/>
    </location>
</feature>
<proteinExistence type="predicted"/>
<dbReference type="GO" id="GO:0008270">
    <property type="term" value="F:zinc ion binding"/>
    <property type="evidence" value="ECO:0007669"/>
    <property type="project" value="InterPro"/>
</dbReference>